<dbReference type="RefSeq" id="WP_072908678.1">
    <property type="nucleotide sequence ID" value="NZ_FRAI01000043.1"/>
</dbReference>
<dbReference type="AlphaFoldDB" id="A0A1M6S2H3"/>
<feature type="domain" description="Rubrerythrin diiron-binding" evidence="1">
    <location>
        <begin position="8"/>
        <end position="141"/>
    </location>
</feature>
<evidence type="ECO:0000313" key="3">
    <source>
        <dbReference type="Proteomes" id="UP000243547"/>
    </source>
</evidence>
<dbReference type="GO" id="GO:0016491">
    <property type="term" value="F:oxidoreductase activity"/>
    <property type="evidence" value="ECO:0007669"/>
    <property type="project" value="InterPro"/>
</dbReference>
<dbReference type="EMBL" id="FRAI01000043">
    <property type="protein sequence ID" value="SHK38933.1"/>
    <property type="molecule type" value="Genomic_DNA"/>
</dbReference>
<accession>A0A1M6S2H3</accession>
<name>A0A1M6S2H3_9FIRM</name>
<keyword evidence="3" id="KW-1185">Reference proteome</keyword>
<dbReference type="InterPro" id="IPR003251">
    <property type="entry name" value="Rr_diiron-bd_dom"/>
</dbReference>
<dbReference type="OrthoDB" id="1701709at2"/>
<dbReference type="Pfam" id="PF02915">
    <property type="entry name" value="Rubrerythrin"/>
    <property type="match status" value="1"/>
</dbReference>
<sequence length="151" mass="17599">METRSYKEIFAMAVENEVEAYEFYKDAAGKVKDENLKYIFDFLAKEELNHKALLQGFIKDESKELVFEDFPVYDVVQQKEEKKLSTEMKFVDAIALAISKEEEAMELYQGFADRSKDPEQAKIFTELVKMEKSHKAKLEEIYVNASAVEAW</sequence>
<dbReference type="STRING" id="1120989.SAMN02745227_02159"/>
<gene>
    <name evidence="2" type="ORF">SAMN02745227_02159</name>
</gene>
<dbReference type="PANTHER" id="PTHR33531">
    <property type="entry name" value="RUBRERYTHRIN SUBFAMILY"/>
    <property type="match status" value="1"/>
</dbReference>
<dbReference type="InterPro" id="IPR012347">
    <property type="entry name" value="Ferritin-like"/>
</dbReference>
<proteinExistence type="predicted"/>
<dbReference type="Gene3D" id="1.20.1260.10">
    <property type="match status" value="1"/>
</dbReference>
<protein>
    <submittedName>
        <fullName evidence="2">Rubrerythrin</fullName>
    </submittedName>
</protein>
<dbReference type="InterPro" id="IPR009078">
    <property type="entry name" value="Ferritin-like_SF"/>
</dbReference>
<dbReference type="Proteomes" id="UP000243547">
    <property type="component" value="Unassembled WGS sequence"/>
</dbReference>
<organism evidence="2 3">
    <name type="scientific">Anaerobranca californiensis DSM 14826</name>
    <dbReference type="NCBI Taxonomy" id="1120989"/>
    <lineage>
        <taxon>Bacteria</taxon>
        <taxon>Bacillati</taxon>
        <taxon>Bacillota</taxon>
        <taxon>Clostridia</taxon>
        <taxon>Eubacteriales</taxon>
        <taxon>Proteinivoracaceae</taxon>
        <taxon>Anaerobranca</taxon>
    </lineage>
</organism>
<dbReference type="SUPFAM" id="SSF47240">
    <property type="entry name" value="Ferritin-like"/>
    <property type="match status" value="1"/>
</dbReference>
<dbReference type="PANTHER" id="PTHR33531:SF7">
    <property type="entry name" value="HYPOTHETICAL MEMBRANE PROTEIN, CONSERVED"/>
    <property type="match status" value="1"/>
</dbReference>
<evidence type="ECO:0000313" key="2">
    <source>
        <dbReference type="EMBL" id="SHK38933.1"/>
    </source>
</evidence>
<evidence type="ECO:0000259" key="1">
    <source>
        <dbReference type="Pfam" id="PF02915"/>
    </source>
</evidence>
<dbReference type="GO" id="GO:0046872">
    <property type="term" value="F:metal ion binding"/>
    <property type="evidence" value="ECO:0007669"/>
    <property type="project" value="InterPro"/>
</dbReference>
<reference evidence="3" key="1">
    <citation type="submission" date="2016-11" db="EMBL/GenBank/DDBJ databases">
        <authorList>
            <person name="Varghese N."/>
            <person name="Submissions S."/>
        </authorList>
    </citation>
    <scope>NUCLEOTIDE SEQUENCE [LARGE SCALE GENOMIC DNA]</scope>
    <source>
        <strain evidence="3">DSM 14826</strain>
    </source>
</reference>
<dbReference type="CDD" id="cd01045">
    <property type="entry name" value="Ferritin_like_AB"/>
    <property type="match status" value="1"/>
</dbReference>